<sequence length="147" mass="15225">MTGSAADDCLALVAIVVSRVEAAVLVSMIEANGIHVHIGGFWHASVEVNSLALGGHRLYVAAGEHAAASELLREAGVEASWSFSYGARRAVLRFLALPLSIAGLTIGAGIAAGALPFWVLLQVPFAVLGVPVNPQGRPDYFLSPKPA</sequence>
<protein>
    <recommendedName>
        <fullName evidence="4">DUF2007 domain-containing protein</fullName>
    </recommendedName>
</protein>
<comment type="caution">
    <text evidence="2">The sequence shown here is derived from an EMBL/GenBank/DDBJ whole genome shotgun (WGS) entry which is preliminary data.</text>
</comment>
<dbReference type="RefSeq" id="WP_257596270.1">
    <property type="nucleotide sequence ID" value="NZ_JANKHH010000005.1"/>
</dbReference>
<organism evidence="2 3">
    <name type="scientific">Parerythrobacter lacustris</name>
    <dbReference type="NCBI Taxonomy" id="2969984"/>
    <lineage>
        <taxon>Bacteria</taxon>
        <taxon>Pseudomonadati</taxon>
        <taxon>Pseudomonadota</taxon>
        <taxon>Alphaproteobacteria</taxon>
        <taxon>Sphingomonadales</taxon>
        <taxon>Erythrobacteraceae</taxon>
        <taxon>Parerythrobacter</taxon>
    </lineage>
</organism>
<evidence type="ECO:0000313" key="2">
    <source>
        <dbReference type="EMBL" id="MCR2834462.1"/>
    </source>
</evidence>
<keyword evidence="3" id="KW-1185">Reference proteome</keyword>
<name>A0ABT1XS77_9SPHN</name>
<dbReference type="EMBL" id="JANKHH010000005">
    <property type="protein sequence ID" value="MCR2834462.1"/>
    <property type="molecule type" value="Genomic_DNA"/>
</dbReference>
<evidence type="ECO:0000256" key="1">
    <source>
        <dbReference type="SAM" id="Phobius"/>
    </source>
</evidence>
<evidence type="ECO:0000313" key="3">
    <source>
        <dbReference type="Proteomes" id="UP001206067"/>
    </source>
</evidence>
<keyword evidence="1" id="KW-0472">Membrane</keyword>
<keyword evidence="1" id="KW-0812">Transmembrane</keyword>
<evidence type="ECO:0008006" key="4">
    <source>
        <dbReference type="Google" id="ProtNLM"/>
    </source>
</evidence>
<reference evidence="2 3" key="1">
    <citation type="submission" date="2022-08" db="EMBL/GenBank/DDBJ databases">
        <title>Polyphasic taxonomy analysis of Qipengyuania sp.RS5-5.</title>
        <authorList>
            <person name="Xamxidin M."/>
            <person name="Wu M."/>
        </authorList>
    </citation>
    <scope>NUCLEOTIDE SEQUENCE [LARGE SCALE GENOMIC DNA]</scope>
    <source>
        <strain evidence="2 3">RS5-5</strain>
    </source>
</reference>
<accession>A0ABT1XS77</accession>
<keyword evidence="1" id="KW-1133">Transmembrane helix</keyword>
<gene>
    <name evidence="2" type="ORF">NSO95_10935</name>
</gene>
<dbReference type="Proteomes" id="UP001206067">
    <property type="component" value="Unassembled WGS sequence"/>
</dbReference>
<feature type="transmembrane region" description="Helical" evidence="1">
    <location>
        <begin position="94"/>
        <end position="121"/>
    </location>
</feature>
<proteinExistence type="predicted"/>